<evidence type="ECO:0000256" key="1">
    <source>
        <dbReference type="ARBA" id="ARBA00000385"/>
    </source>
</evidence>
<evidence type="ECO:0000313" key="8">
    <source>
        <dbReference type="Proteomes" id="UP000257067"/>
    </source>
</evidence>
<comment type="catalytic activity">
    <reaction evidence="1 5">
        <text>uridine(55) in tRNA = pseudouridine(55) in tRNA</text>
        <dbReference type="Rhea" id="RHEA:42532"/>
        <dbReference type="Rhea" id="RHEA-COMP:10101"/>
        <dbReference type="Rhea" id="RHEA-COMP:10102"/>
        <dbReference type="ChEBI" id="CHEBI:65314"/>
        <dbReference type="ChEBI" id="CHEBI:65315"/>
        <dbReference type="EC" id="5.4.99.25"/>
    </reaction>
</comment>
<accession>A0A3D8IV55</accession>
<evidence type="ECO:0000256" key="5">
    <source>
        <dbReference type="HAMAP-Rule" id="MF_01080"/>
    </source>
</evidence>
<reference evidence="7 8" key="1">
    <citation type="submission" date="2018-04" db="EMBL/GenBank/DDBJ databases">
        <title>Novel Campyloabacter and Helicobacter Species and Strains.</title>
        <authorList>
            <person name="Mannion A.J."/>
            <person name="Shen Z."/>
            <person name="Fox J.G."/>
        </authorList>
    </citation>
    <scope>NUCLEOTIDE SEQUENCE [LARGE SCALE GENOMIC DNA]</scope>
    <source>
        <strain evidence="7 8">ATCC 700242</strain>
    </source>
</reference>
<dbReference type="OrthoDB" id="9802309at2"/>
<dbReference type="InterPro" id="IPR020103">
    <property type="entry name" value="PsdUridine_synth_cat_dom_sf"/>
</dbReference>
<keyword evidence="8" id="KW-1185">Reference proteome</keyword>
<feature type="active site" description="Nucleophile" evidence="5">
    <location>
        <position position="38"/>
    </location>
</feature>
<protein>
    <recommendedName>
        <fullName evidence="5">tRNA pseudouridine synthase B</fullName>
        <ecNumber evidence="5">5.4.99.25</ecNumber>
    </recommendedName>
    <alternativeName>
        <fullName evidence="5">tRNA pseudouridine(55) synthase</fullName>
        <shortName evidence="5">Psi55 synthase</shortName>
    </alternativeName>
    <alternativeName>
        <fullName evidence="5">tRNA pseudouridylate synthase</fullName>
    </alternativeName>
    <alternativeName>
        <fullName evidence="5">tRNA-uridine isomerase</fullName>
    </alternativeName>
</protein>
<dbReference type="InterPro" id="IPR014780">
    <property type="entry name" value="tRNA_psdUridine_synth_TruB"/>
</dbReference>
<proteinExistence type="inferred from homology"/>
<name>A0A3D8IV55_9HELI</name>
<comment type="caution">
    <text evidence="7">The sequence shown here is derived from an EMBL/GenBank/DDBJ whole genome shotgun (WGS) entry which is preliminary data.</text>
</comment>
<evidence type="ECO:0000256" key="4">
    <source>
        <dbReference type="ARBA" id="ARBA00023235"/>
    </source>
</evidence>
<dbReference type="PANTHER" id="PTHR13767:SF2">
    <property type="entry name" value="PSEUDOURIDYLATE SYNTHASE TRUB1"/>
    <property type="match status" value="1"/>
</dbReference>
<dbReference type="GO" id="GO:0031119">
    <property type="term" value="P:tRNA pseudouridine synthesis"/>
    <property type="evidence" value="ECO:0007669"/>
    <property type="project" value="UniProtKB-UniRule"/>
</dbReference>
<dbReference type="AlphaFoldDB" id="A0A3D8IV55"/>
<dbReference type="RefSeq" id="WP_104723348.1">
    <property type="nucleotide sequence ID" value="NZ_FZNE01000001.1"/>
</dbReference>
<dbReference type="Pfam" id="PF01509">
    <property type="entry name" value="TruB_N"/>
    <property type="match status" value="1"/>
</dbReference>
<gene>
    <name evidence="5" type="primary">truB</name>
    <name evidence="7" type="ORF">CQA62_05290</name>
</gene>
<dbReference type="GO" id="GO:0160148">
    <property type="term" value="F:tRNA pseudouridine(55) synthase activity"/>
    <property type="evidence" value="ECO:0007669"/>
    <property type="project" value="UniProtKB-EC"/>
</dbReference>
<comment type="function">
    <text evidence="5">Responsible for synthesis of pseudouridine from uracil-55 in the psi GC loop of transfer RNAs.</text>
</comment>
<comment type="similarity">
    <text evidence="2 5">Belongs to the pseudouridine synthase TruB family. Type 1 subfamily.</text>
</comment>
<keyword evidence="3 5" id="KW-0819">tRNA processing</keyword>
<dbReference type="HAMAP" id="MF_01080">
    <property type="entry name" value="TruB_bact"/>
    <property type="match status" value="1"/>
</dbReference>
<dbReference type="SUPFAM" id="SSF55120">
    <property type="entry name" value="Pseudouridine synthase"/>
    <property type="match status" value="1"/>
</dbReference>
<dbReference type="PANTHER" id="PTHR13767">
    <property type="entry name" value="TRNA-PSEUDOURIDINE SYNTHASE"/>
    <property type="match status" value="1"/>
</dbReference>
<dbReference type="EMBL" id="NXLU01000006">
    <property type="protein sequence ID" value="RDU68805.1"/>
    <property type="molecule type" value="Genomic_DNA"/>
</dbReference>
<feature type="domain" description="Pseudouridine synthase II N-terminal" evidence="6">
    <location>
        <begin position="23"/>
        <end position="170"/>
    </location>
</feature>
<keyword evidence="4 5" id="KW-0413">Isomerase</keyword>
<evidence type="ECO:0000256" key="3">
    <source>
        <dbReference type="ARBA" id="ARBA00022694"/>
    </source>
</evidence>
<dbReference type="GO" id="GO:1990481">
    <property type="term" value="P:mRNA pseudouridine synthesis"/>
    <property type="evidence" value="ECO:0007669"/>
    <property type="project" value="TreeGrafter"/>
</dbReference>
<evidence type="ECO:0000313" key="7">
    <source>
        <dbReference type="EMBL" id="RDU68805.1"/>
    </source>
</evidence>
<dbReference type="NCBIfam" id="TIGR00431">
    <property type="entry name" value="TruB"/>
    <property type="match status" value="1"/>
</dbReference>
<dbReference type="GO" id="GO:0003723">
    <property type="term" value="F:RNA binding"/>
    <property type="evidence" value="ECO:0007669"/>
    <property type="project" value="InterPro"/>
</dbReference>
<dbReference type="InterPro" id="IPR002501">
    <property type="entry name" value="PsdUridine_synth_N"/>
</dbReference>
<sequence length="276" mass="31804">MNALFATYKPAGVSSNHFLMKLKRKYQFLKCGYSGTLDPFASGLLLVGVGSYTKLFDYLDKSIKSYETTLWLGVESESLDIERIESVKCVKELDRDRVNEILKSFIGKIKYIPPKFSAKHIKGKRAYELARSGIEFELQECEMEIFAIELLSYNHPFISFRVEVSEGAYIRSLGEMIAQRLGVKGALSALKRVGEGSVKIEREEIKPLDIFSHLTPKRISLDEYKCDFKNGKKIKLKNQNLLIHTPYLVIFDDFFSIIEINKNQEVKYRLNRMPRC</sequence>
<evidence type="ECO:0000259" key="6">
    <source>
        <dbReference type="Pfam" id="PF01509"/>
    </source>
</evidence>
<dbReference type="Gene3D" id="3.30.2350.10">
    <property type="entry name" value="Pseudouridine synthase"/>
    <property type="match status" value="1"/>
</dbReference>
<organism evidence="7 8">
    <name type="scientific">Helicobacter cholecystus</name>
    <dbReference type="NCBI Taxonomy" id="45498"/>
    <lineage>
        <taxon>Bacteria</taxon>
        <taxon>Pseudomonadati</taxon>
        <taxon>Campylobacterota</taxon>
        <taxon>Epsilonproteobacteria</taxon>
        <taxon>Campylobacterales</taxon>
        <taxon>Helicobacteraceae</taxon>
        <taxon>Helicobacter</taxon>
    </lineage>
</organism>
<dbReference type="Proteomes" id="UP000257067">
    <property type="component" value="Unassembled WGS sequence"/>
</dbReference>
<dbReference type="EC" id="5.4.99.25" evidence="5"/>
<evidence type="ECO:0000256" key="2">
    <source>
        <dbReference type="ARBA" id="ARBA00005642"/>
    </source>
</evidence>